<feature type="compositionally biased region" description="Polar residues" evidence="1">
    <location>
        <begin position="13"/>
        <end position="22"/>
    </location>
</feature>
<dbReference type="RefSeq" id="XP_021885627.1">
    <property type="nucleotide sequence ID" value="XM_022027483.1"/>
</dbReference>
<reference evidence="2 3" key="1">
    <citation type="submission" date="2016-07" db="EMBL/GenBank/DDBJ databases">
        <title>Pervasive Adenine N6-methylation of Active Genes in Fungi.</title>
        <authorList>
            <consortium name="DOE Joint Genome Institute"/>
            <person name="Mondo S.J."/>
            <person name="Dannebaum R.O."/>
            <person name="Kuo R.C."/>
            <person name="Labutti K."/>
            <person name="Haridas S."/>
            <person name="Kuo A."/>
            <person name="Salamov A."/>
            <person name="Ahrendt S.R."/>
            <person name="Lipzen A."/>
            <person name="Sullivan W."/>
            <person name="Andreopoulos W.B."/>
            <person name="Clum A."/>
            <person name="Lindquist E."/>
            <person name="Daum C."/>
            <person name="Ramamoorthy G.K."/>
            <person name="Gryganskyi A."/>
            <person name="Culley D."/>
            <person name="Magnuson J.K."/>
            <person name="James T.Y."/>
            <person name="O'Malley M.A."/>
            <person name="Stajich J.E."/>
            <person name="Spatafora J.W."/>
            <person name="Visel A."/>
            <person name="Grigoriev I.V."/>
        </authorList>
    </citation>
    <scope>NUCLEOTIDE SEQUENCE [LARGE SCALE GENOMIC DNA]</scope>
    <source>
        <strain evidence="2 3">NRRL 3116</strain>
    </source>
</reference>
<dbReference type="InParanoid" id="A0A1Y2H1K5"/>
<sequence>MPKEASKEKGAQASGSKGSQPRSVKKNERWSDAFMGITGSDYFSSLKDPSSINHIEYFRHCKPNHYQKAHYHNLWGHDILSIIEHSPIQRLSEQHKRLKREWSETGATENFWEQVLTEELSRRDELNHKRQLVAVRENAVDQLEDTYQFYSKRTRLSNVRNLGNVGDENQETAESDISGSEEGEVGFSFQSLDLPHNIGELELPSSDPFDSSLHSDCFSDGTLEDSPPVGICRLVGPGTRTSELSGDSLYYKDGMCVSTMLMSYRRRQVEDESFLQDFQIKEILSLNFVFFDPLIHNLQDEQLAQWRRALGDSDKAFIVGLAEACCQQGREEALRTLYSLGVKLDLITSPLFLAAQSLMSTSVLWADTVLVRDNEDSFIERFLKPLMNAFFGQFTEARLCWTRNTLKTGHIGEGELLYPDVMLSTTSTPQHTVLVGEVKKMDGSDHEYDRDRVKLFIEMKRCLDGLLDCGVDGPVVGILAQGHRVEVWNMTLPYEALYVPTLLGSFDLILSRYYFGAFFALAPPLLAAKAVIQDTLTRLRQGQRRSSLKSGWRRGTYHYEPLILKQDVSIVQEVRELKKENKNSCK</sequence>
<dbReference type="Proteomes" id="UP000193648">
    <property type="component" value="Unassembled WGS sequence"/>
</dbReference>
<feature type="region of interest" description="Disordered" evidence="1">
    <location>
        <begin position="1"/>
        <end position="29"/>
    </location>
</feature>
<evidence type="ECO:0000313" key="3">
    <source>
        <dbReference type="Proteomes" id="UP000193648"/>
    </source>
</evidence>
<gene>
    <name evidence="2" type="ORF">BCR41DRAFT_383594</name>
</gene>
<dbReference type="OrthoDB" id="2439449at2759"/>
<evidence type="ECO:0000313" key="2">
    <source>
        <dbReference type="EMBL" id="ORZ27924.1"/>
    </source>
</evidence>
<name>A0A1Y2H1K5_9FUNG</name>
<feature type="compositionally biased region" description="Basic and acidic residues" evidence="1">
    <location>
        <begin position="1"/>
        <end position="10"/>
    </location>
</feature>
<organism evidence="2 3">
    <name type="scientific">Lobosporangium transversale</name>
    <dbReference type="NCBI Taxonomy" id="64571"/>
    <lineage>
        <taxon>Eukaryota</taxon>
        <taxon>Fungi</taxon>
        <taxon>Fungi incertae sedis</taxon>
        <taxon>Mucoromycota</taxon>
        <taxon>Mortierellomycotina</taxon>
        <taxon>Mortierellomycetes</taxon>
        <taxon>Mortierellales</taxon>
        <taxon>Mortierellaceae</taxon>
        <taxon>Lobosporangium</taxon>
    </lineage>
</organism>
<dbReference type="GeneID" id="33569326"/>
<accession>A0A1Y2H1K5</accession>
<keyword evidence="3" id="KW-1185">Reference proteome</keyword>
<comment type="caution">
    <text evidence="2">The sequence shown here is derived from an EMBL/GenBank/DDBJ whole genome shotgun (WGS) entry which is preliminary data.</text>
</comment>
<dbReference type="EMBL" id="MCFF01000003">
    <property type="protein sequence ID" value="ORZ27924.1"/>
    <property type="molecule type" value="Genomic_DNA"/>
</dbReference>
<protein>
    <submittedName>
        <fullName evidence="2">Uncharacterized protein</fullName>
    </submittedName>
</protein>
<proteinExistence type="predicted"/>
<dbReference type="AlphaFoldDB" id="A0A1Y2H1K5"/>
<evidence type="ECO:0000256" key="1">
    <source>
        <dbReference type="SAM" id="MobiDB-lite"/>
    </source>
</evidence>